<sequence length="412" mass="45807">MPPLFHGQKSPRNLTRGLRPSPAPYRSRANPTQVPLSLPTSPGPPTRAGTAPMIADHLIEPMLRPLTSEPAGSEDPSLSDSDSTSETEGGAPLTNQRTKNFVGRLELPQDTLHIAGELGQMPAPQREATIFLAVASVMDRLTRIEATLAANPRLPTVAAASNAYNGPGPQVNARGDFLFGNSAKEFFRASARRLMLEHDIEAYSSGASVLSPSPGRSILTLVIDKLNDKDAAWRLQHMPPGYLKQDQWAELQVLKAVKSQVKHVRNKARDVILSGVCPIGKSQDNRIPCIHKLSRYLWKHLTGYKGSMSDEQIDEKITSQQRVRFAYLRLATIENYMDPNCRNVSQWETIDSQLEGNRHQIVDYTNVWHKLIAERDHEIFDQEPTSEDADLSYSLCPTHEEVLEKLNMTSPL</sequence>
<protein>
    <submittedName>
        <fullName evidence="2">Uncharacterized protein</fullName>
    </submittedName>
</protein>
<gene>
    <name evidence="2" type="ORF">PGTUg99_020936</name>
</gene>
<evidence type="ECO:0000256" key="1">
    <source>
        <dbReference type="SAM" id="MobiDB-lite"/>
    </source>
</evidence>
<feature type="compositionally biased region" description="Low complexity" evidence="1">
    <location>
        <begin position="73"/>
        <end position="90"/>
    </location>
</feature>
<comment type="caution">
    <text evidence="2">The sequence shown here is derived from an EMBL/GenBank/DDBJ whole genome shotgun (WGS) entry which is preliminary data.</text>
</comment>
<dbReference type="EMBL" id="VDEP01000206">
    <property type="protein sequence ID" value="KAA1123803.1"/>
    <property type="molecule type" value="Genomic_DNA"/>
</dbReference>
<name>A0A5B0RFP8_PUCGR</name>
<evidence type="ECO:0000313" key="2">
    <source>
        <dbReference type="EMBL" id="KAA1123803.1"/>
    </source>
</evidence>
<feature type="region of interest" description="Disordered" evidence="1">
    <location>
        <begin position="66"/>
        <end position="99"/>
    </location>
</feature>
<reference evidence="2 3" key="1">
    <citation type="submission" date="2019-05" db="EMBL/GenBank/DDBJ databases">
        <title>Emergence of the Ug99 lineage of the wheat stem rust pathogen through somatic hybridization.</title>
        <authorList>
            <person name="Li F."/>
            <person name="Upadhyaya N.M."/>
            <person name="Sperschneider J."/>
            <person name="Matny O."/>
            <person name="Nguyen-Phuc H."/>
            <person name="Mago R."/>
            <person name="Raley C."/>
            <person name="Miller M.E."/>
            <person name="Silverstein K.A.T."/>
            <person name="Henningsen E."/>
            <person name="Hirsch C.D."/>
            <person name="Visser B."/>
            <person name="Pretorius Z.A."/>
            <person name="Steffenson B.J."/>
            <person name="Schwessinger B."/>
            <person name="Dodds P.N."/>
            <person name="Figueroa M."/>
        </authorList>
    </citation>
    <scope>NUCLEOTIDE SEQUENCE [LARGE SCALE GENOMIC DNA]</scope>
    <source>
        <strain evidence="2 3">Ug99</strain>
    </source>
</reference>
<proteinExistence type="predicted"/>
<dbReference type="AlphaFoldDB" id="A0A5B0RFP8"/>
<accession>A0A5B0RFP8</accession>
<evidence type="ECO:0000313" key="3">
    <source>
        <dbReference type="Proteomes" id="UP000325313"/>
    </source>
</evidence>
<feature type="region of interest" description="Disordered" evidence="1">
    <location>
        <begin position="1"/>
        <end position="54"/>
    </location>
</feature>
<organism evidence="2 3">
    <name type="scientific">Puccinia graminis f. sp. tritici</name>
    <dbReference type="NCBI Taxonomy" id="56615"/>
    <lineage>
        <taxon>Eukaryota</taxon>
        <taxon>Fungi</taxon>
        <taxon>Dikarya</taxon>
        <taxon>Basidiomycota</taxon>
        <taxon>Pucciniomycotina</taxon>
        <taxon>Pucciniomycetes</taxon>
        <taxon>Pucciniales</taxon>
        <taxon>Pucciniaceae</taxon>
        <taxon>Puccinia</taxon>
    </lineage>
</organism>
<dbReference type="Proteomes" id="UP000325313">
    <property type="component" value="Unassembled WGS sequence"/>
</dbReference>